<evidence type="ECO:0000313" key="1">
    <source>
        <dbReference type="EMBL" id="KLU86650.1"/>
    </source>
</evidence>
<dbReference type="EMBL" id="ADBL01001356">
    <property type="status" value="NOT_ANNOTATED_CDS"/>
    <property type="molecule type" value="Genomic_DNA"/>
</dbReference>
<organism evidence="2 3">
    <name type="scientific">Magnaporthiopsis poae (strain ATCC 64411 / 73-15)</name>
    <name type="common">Kentucky bluegrass fungus</name>
    <name type="synonym">Magnaporthe poae</name>
    <dbReference type="NCBI Taxonomy" id="644358"/>
    <lineage>
        <taxon>Eukaryota</taxon>
        <taxon>Fungi</taxon>
        <taxon>Dikarya</taxon>
        <taxon>Ascomycota</taxon>
        <taxon>Pezizomycotina</taxon>
        <taxon>Sordariomycetes</taxon>
        <taxon>Sordariomycetidae</taxon>
        <taxon>Magnaporthales</taxon>
        <taxon>Magnaporthaceae</taxon>
        <taxon>Magnaporthiopsis</taxon>
    </lineage>
</organism>
<dbReference type="AlphaFoldDB" id="A0A0C4DZZ9"/>
<dbReference type="VEuPathDB" id="FungiDB:MAPG_05662"/>
<reference evidence="3" key="1">
    <citation type="submission" date="2010-05" db="EMBL/GenBank/DDBJ databases">
        <title>The genome sequence of Magnaporthe poae strain ATCC 64411.</title>
        <authorList>
            <person name="Ma L.-J."/>
            <person name="Dead R."/>
            <person name="Young S."/>
            <person name="Zeng Q."/>
            <person name="Koehrsen M."/>
            <person name="Alvarado L."/>
            <person name="Berlin A."/>
            <person name="Chapman S.B."/>
            <person name="Chen Z."/>
            <person name="Freedman E."/>
            <person name="Gellesch M."/>
            <person name="Goldberg J."/>
            <person name="Griggs A."/>
            <person name="Gujja S."/>
            <person name="Heilman E.R."/>
            <person name="Heiman D."/>
            <person name="Hepburn T."/>
            <person name="Howarth C."/>
            <person name="Jen D."/>
            <person name="Larson L."/>
            <person name="Mehta T."/>
            <person name="Neiman D."/>
            <person name="Pearson M."/>
            <person name="Roberts A."/>
            <person name="Saif S."/>
            <person name="Shea T."/>
            <person name="Shenoy N."/>
            <person name="Sisk P."/>
            <person name="Stolte C."/>
            <person name="Sykes S."/>
            <person name="Walk T."/>
            <person name="White J."/>
            <person name="Yandava C."/>
            <person name="Haas B."/>
            <person name="Nusbaum C."/>
            <person name="Birren B."/>
        </authorList>
    </citation>
    <scope>NUCLEOTIDE SEQUENCE [LARGE SCALE GENOMIC DNA]</scope>
    <source>
        <strain evidence="3">ATCC 64411 / 73-15</strain>
    </source>
</reference>
<name>A0A0C4DZZ9_MAGP6</name>
<reference evidence="1" key="3">
    <citation type="submission" date="2011-03" db="EMBL/GenBank/DDBJ databases">
        <title>Annotation of Magnaporthe poae ATCC 64411.</title>
        <authorList>
            <person name="Ma L.-J."/>
            <person name="Dead R."/>
            <person name="Young S.K."/>
            <person name="Zeng Q."/>
            <person name="Gargeya S."/>
            <person name="Fitzgerald M."/>
            <person name="Haas B."/>
            <person name="Abouelleil A."/>
            <person name="Alvarado L."/>
            <person name="Arachchi H.M."/>
            <person name="Berlin A."/>
            <person name="Brown A."/>
            <person name="Chapman S.B."/>
            <person name="Chen Z."/>
            <person name="Dunbar C."/>
            <person name="Freedman E."/>
            <person name="Gearin G."/>
            <person name="Gellesch M."/>
            <person name="Goldberg J."/>
            <person name="Griggs A."/>
            <person name="Gujja S."/>
            <person name="Heiman D."/>
            <person name="Howarth C."/>
            <person name="Larson L."/>
            <person name="Lui A."/>
            <person name="MacDonald P.J.P."/>
            <person name="Mehta T."/>
            <person name="Montmayeur A."/>
            <person name="Murphy C."/>
            <person name="Neiman D."/>
            <person name="Pearson M."/>
            <person name="Priest M."/>
            <person name="Roberts A."/>
            <person name="Saif S."/>
            <person name="Shea T."/>
            <person name="Shenoy N."/>
            <person name="Sisk P."/>
            <person name="Stolte C."/>
            <person name="Sykes S."/>
            <person name="Yandava C."/>
            <person name="Wortman J."/>
            <person name="Nusbaum C."/>
            <person name="Birren B."/>
        </authorList>
    </citation>
    <scope>NUCLEOTIDE SEQUENCE</scope>
    <source>
        <strain evidence="1">ATCC 64411</strain>
    </source>
</reference>
<gene>
    <name evidence="1" type="ORF">MAPG_05662</name>
</gene>
<reference evidence="1" key="2">
    <citation type="submission" date="2010-05" db="EMBL/GenBank/DDBJ databases">
        <title>The Genome Sequence of Magnaporthe poae strain ATCC 64411.</title>
        <authorList>
            <consortium name="The Broad Institute Genome Sequencing Platform"/>
            <consortium name="Broad Institute Genome Sequencing Center for Infectious Disease"/>
            <person name="Ma L.-J."/>
            <person name="Dead R."/>
            <person name="Young S."/>
            <person name="Zeng Q."/>
            <person name="Koehrsen M."/>
            <person name="Alvarado L."/>
            <person name="Berlin A."/>
            <person name="Chapman S.B."/>
            <person name="Chen Z."/>
            <person name="Freedman E."/>
            <person name="Gellesch M."/>
            <person name="Goldberg J."/>
            <person name="Griggs A."/>
            <person name="Gujja S."/>
            <person name="Heilman E.R."/>
            <person name="Heiman D."/>
            <person name="Hepburn T."/>
            <person name="Howarth C."/>
            <person name="Jen D."/>
            <person name="Larson L."/>
            <person name="Mehta T."/>
            <person name="Neiman D."/>
            <person name="Pearson M."/>
            <person name="Roberts A."/>
            <person name="Saif S."/>
            <person name="Shea T."/>
            <person name="Shenoy N."/>
            <person name="Sisk P."/>
            <person name="Stolte C."/>
            <person name="Sykes S."/>
            <person name="Walk T."/>
            <person name="White J."/>
            <person name="Yandava C."/>
            <person name="Haas B."/>
            <person name="Nusbaum C."/>
            <person name="Birren B."/>
        </authorList>
    </citation>
    <scope>NUCLEOTIDE SEQUENCE</scope>
    <source>
        <strain evidence="1">ATCC 64411</strain>
    </source>
</reference>
<dbReference type="Proteomes" id="UP000011715">
    <property type="component" value="Unassembled WGS sequence"/>
</dbReference>
<evidence type="ECO:0000313" key="3">
    <source>
        <dbReference type="Proteomes" id="UP000011715"/>
    </source>
</evidence>
<reference evidence="2" key="5">
    <citation type="submission" date="2015-06" db="UniProtKB">
        <authorList>
            <consortium name="EnsemblFungi"/>
        </authorList>
    </citation>
    <scope>IDENTIFICATION</scope>
    <source>
        <strain evidence="2">ATCC 64411</strain>
    </source>
</reference>
<proteinExistence type="predicted"/>
<evidence type="ECO:0000313" key="2">
    <source>
        <dbReference type="EnsemblFungi" id="MAPG_05662T0"/>
    </source>
</evidence>
<protein>
    <submittedName>
        <fullName evidence="1 2">Uncharacterized protein</fullName>
    </submittedName>
</protein>
<sequence>MIPPRIRTSSYRSLPLEAKRYLRDHAGIDADYLLLQRPEPLSSPIPRVAVTSPLDRGELGFFAPYLSCDGEGLRFSGPATSRSTGEKRATLSLDVPGTSSQVRGEFRFDRHYAAPRQQVDKLAAIIAADTITKPPGSVWLLLGLVTRSEDGGVSERVGIGYVYCPKKRREEAEAVPMPRWKYKFFRLG</sequence>
<dbReference type="EMBL" id="GL876969">
    <property type="protein sequence ID" value="KLU86650.1"/>
    <property type="molecule type" value="Genomic_DNA"/>
</dbReference>
<dbReference type="EnsemblFungi" id="MAPG_05662T0">
    <property type="protein sequence ID" value="MAPG_05662T0"/>
    <property type="gene ID" value="MAPG_05662"/>
</dbReference>
<accession>A0A0C4DZZ9</accession>
<reference evidence="2" key="4">
    <citation type="journal article" date="2015" name="G3 (Bethesda)">
        <title>Genome sequences of three phytopathogenic species of the Magnaporthaceae family of fungi.</title>
        <authorList>
            <person name="Okagaki L.H."/>
            <person name="Nunes C.C."/>
            <person name="Sailsbery J."/>
            <person name="Clay B."/>
            <person name="Brown D."/>
            <person name="John T."/>
            <person name="Oh Y."/>
            <person name="Young N."/>
            <person name="Fitzgerald M."/>
            <person name="Haas B.J."/>
            <person name="Zeng Q."/>
            <person name="Young S."/>
            <person name="Adiconis X."/>
            <person name="Fan L."/>
            <person name="Levin J.Z."/>
            <person name="Mitchell T.K."/>
            <person name="Okubara P.A."/>
            <person name="Farman M.L."/>
            <person name="Kohn L.M."/>
            <person name="Birren B."/>
            <person name="Ma L.-J."/>
            <person name="Dean R.A."/>
        </authorList>
    </citation>
    <scope>NUCLEOTIDE SEQUENCE</scope>
    <source>
        <strain evidence="2">ATCC 64411 / 73-15</strain>
    </source>
</reference>
<keyword evidence="3" id="KW-1185">Reference proteome</keyword>